<accession>A0A4E0R1J3</accession>
<keyword evidence="8" id="KW-0206">Cytoskeleton</keyword>
<keyword evidence="5" id="KW-0970">Cilium biogenesis/degradation</keyword>
<dbReference type="Gene3D" id="3.40.250.10">
    <property type="entry name" value="Rhodanese-like domain"/>
    <property type="match status" value="1"/>
</dbReference>
<dbReference type="InterPro" id="IPR051889">
    <property type="entry name" value="CEP41"/>
</dbReference>
<dbReference type="GO" id="GO:0036064">
    <property type="term" value="C:ciliary basal body"/>
    <property type="evidence" value="ECO:0007669"/>
    <property type="project" value="TreeGrafter"/>
</dbReference>
<evidence type="ECO:0000256" key="10">
    <source>
        <dbReference type="ARBA" id="ARBA00038465"/>
    </source>
</evidence>
<evidence type="ECO:0000313" key="13">
    <source>
        <dbReference type="EMBL" id="THD21263.1"/>
    </source>
</evidence>
<dbReference type="PANTHER" id="PTHR44390">
    <property type="entry name" value="CENTROSOMAL PROTEIN OF 41 KDA"/>
    <property type="match status" value="1"/>
</dbReference>
<evidence type="ECO:0000256" key="8">
    <source>
        <dbReference type="ARBA" id="ARBA00023212"/>
    </source>
</evidence>
<evidence type="ECO:0000256" key="5">
    <source>
        <dbReference type="ARBA" id="ARBA00022794"/>
    </source>
</evidence>
<dbReference type="InterPro" id="IPR036873">
    <property type="entry name" value="Rhodanese-like_dom_sf"/>
</dbReference>
<keyword evidence="4" id="KW-0963">Cytoplasm</keyword>
<dbReference type="GO" id="GO:0060271">
    <property type="term" value="P:cilium assembly"/>
    <property type="evidence" value="ECO:0007669"/>
    <property type="project" value="TreeGrafter"/>
</dbReference>
<gene>
    <name evidence="13" type="ORF">D915_008053</name>
</gene>
<dbReference type="SUPFAM" id="SSF52821">
    <property type="entry name" value="Rhodanese/Cell cycle control phosphatase"/>
    <property type="match status" value="1"/>
</dbReference>
<organism evidence="13 14">
    <name type="scientific">Fasciola hepatica</name>
    <name type="common">Liver fluke</name>
    <dbReference type="NCBI Taxonomy" id="6192"/>
    <lineage>
        <taxon>Eukaryota</taxon>
        <taxon>Metazoa</taxon>
        <taxon>Spiralia</taxon>
        <taxon>Lophotrochozoa</taxon>
        <taxon>Platyhelminthes</taxon>
        <taxon>Trematoda</taxon>
        <taxon>Digenea</taxon>
        <taxon>Plagiorchiida</taxon>
        <taxon>Echinostomata</taxon>
        <taxon>Echinostomatoidea</taxon>
        <taxon>Fasciolidae</taxon>
        <taxon>Fasciola</taxon>
    </lineage>
</organism>
<comment type="caution">
    <text evidence="13">The sequence shown here is derived from an EMBL/GenBank/DDBJ whole genome shotgun (WGS) entry which is preliminary data.</text>
</comment>
<sequence>MLNISPKSTALPHPPMQRAIPRNPRYEDIKPTLDTGASMSKYIQRMEEFRENYRVRDDEIFKRMKMPTFVQLIIQVNQVKEQCRPINSTAHSLDGNSSFECVVSYIGNKHEITSGNLSDGISPTHSGGDIKNPPASARSTLQSLIGGVGEYDTYLKSQFPDRPLREGVMKPATDGEQPYLLLDVRDRDEYDQCHIISALNYPIAMLSRSVNFETPEMLAFRNKPGHIIIIYDEDERIAPRAATTLVQRGYCNLFLLSGGLKVAWKQFPEGLIIGEMPDSIRQVLQCRPRDRRNGSSNRLNSASSTTRTCLTTSTLGYASTVRSRGTTPTVYCTIGSRDMPYGFEDFLAEDIIKLNLQLEKGVGDGRSIRSGYARSTISSMRHSDLNGKKPFRC</sequence>
<keyword evidence="3" id="KW-0813">Transport</keyword>
<dbReference type="CDD" id="cd00158">
    <property type="entry name" value="RHOD"/>
    <property type="match status" value="1"/>
</dbReference>
<evidence type="ECO:0000256" key="1">
    <source>
        <dbReference type="ARBA" id="ARBA00004120"/>
    </source>
</evidence>
<dbReference type="AlphaFoldDB" id="A0A4E0R1J3"/>
<evidence type="ECO:0000256" key="11">
    <source>
        <dbReference type="SAM" id="MobiDB-lite"/>
    </source>
</evidence>
<dbReference type="InterPro" id="IPR001763">
    <property type="entry name" value="Rhodanese-like_dom"/>
</dbReference>
<evidence type="ECO:0000313" key="14">
    <source>
        <dbReference type="Proteomes" id="UP000230066"/>
    </source>
</evidence>
<comment type="subcellular location">
    <subcellularLocation>
        <location evidence="1">Cytoplasm</location>
        <location evidence="1">Cytoskeleton</location>
        <location evidence="1">Cilium basal body</location>
    </subcellularLocation>
    <subcellularLocation>
        <location evidence="2">Cytoplasm</location>
        <location evidence="2">Cytoskeleton</location>
        <location evidence="2">Microtubule organizing center</location>
        <location evidence="2">Centrosome</location>
    </subcellularLocation>
</comment>
<evidence type="ECO:0000256" key="3">
    <source>
        <dbReference type="ARBA" id="ARBA00022448"/>
    </source>
</evidence>
<keyword evidence="9" id="KW-0966">Cell projection</keyword>
<name>A0A4E0R1J3_FASHE</name>
<comment type="similarity">
    <text evidence="10">Belongs to the CEP41 family.</text>
</comment>
<dbReference type="Proteomes" id="UP000230066">
    <property type="component" value="Unassembled WGS sequence"/>
</dbReference>
<reference evidence="13" key="1">
    <citation type="submission" date="2019-03" db="EMBL/GenBank/DDBJ databases">
        <title>Improved annotation for the trematode Fasciola hepatica.</title>
        <authorList>
            <person name="Choi Y.-J."/>
            <person name="Martin J."/>
            <person name="Mitreva M."/>
        </authorList>
    </citation>
    <scope>NUCLEOTIDE SEQUENCE [LARGE SCALE GENOMIC DNA]</scope>
</reference>
<dbReference type="EMBL" id="JXXN02003700">
    <property type="protein sequence ID" value="THD21263.1"/>
    <property type="molecule type" value="Genomic_DNA"/>
</dbReference>
<dbReference type="GO" id="GO:0015031">
    <property type="term" value="P:protein transport"/>
    <property type="evidence" value="ECO:0007669"/>
    <property type="project" value="UniProtKB-KW"/>
</dbReference>
<dbReference type="SMART" id="SM00450">
    <property type="entry name" value="RHOD"/>
    <property type="match status" value="1"/>
</dbReference>
<proteinExistence type="inferred from homology"/>
<feature type="region of interest" description="Disordered" evidence="11">
    <location>
        <begin position="1"/>
        <end position="33"/>
    </location>
</feature>
<evidence type="ECO:0000256" key="9">
    <source>
        <dbReference type="ARBA" id="ARBA00023273"/>
    </source>
</evidence>
<dbReference type="PANTHER" id="PTHR44390:SF1">
    <property type="entry name" value="CENTROSOMAL PROTEIN OF 41 KDA"/>
    <property type="match status" value="1"/>
</dbReference>
<evidence type="ECO:0000256" key="7">
    <source>
        <dbReference type="ARBA" id="ARBA00023069"/>
    </source>
</evidence>
<protein>
    <submittedName>
        <fullName evidence="13">Centrosomal protein of</fullName>
    </submittedName>
</protein>
<dbReference type="GO" id="GO:0005813">
    <property type="term" value="C:centrosome"/>
    <property type="evidence" value="ECO:0007669"/>
    <property type="project" value="UniProtKB-SubCell"/>
</dbReference>
<feature type="domain" description="Rhodanese" evidence="12">
    <location>
        <begin position="175"/>
        <end position="273"/>
    </location>
</feature>
<evidence type="ECO:0000256" key="4">
    <source>
        <dbReference type="ARBA" id="ARBA00022490"/>
    </source>
</evidence>
<keyword evidence="14" id="KW-1185">Reference proteome</keyword>
<dbReference type="PROSITE" id="PS50206">
    <property type="entry name" value="RHODANESE_3"/>
    <property type="match status" value="1"/>
</dbReference>
<evidence type="ECO:0000256" key="2">
    <source>
        <dbReference type="ARBA" id="ARBA00004300"/>
    </source>
</evidence>
<keyword evidence="7" id="KW-0969">Cilium</keyword>
<evidence type="ECO:0000259" key="12">
    <source>
        <dbReference type="PROSITE" id="PS50206"/>
    </source>
</evidence>
<dbReference type="Pfam" id="PF00581">
    <property type="entry name" value="Rhodanese"/>
    <property type="match status" value="1"/>
</dbReference>
<evidence type="ECO:0000256" key="6">
    <source>
        <dbReference type="ARBA" id="ARBA00022927"/>
    </source>
</evidence>
<keyword evidence="6" id="KW-0653">Protein transport</keyword>